<proteinExistence type="predicted"/>
<evidence type="ECO:0000313" key="3">
    <source>
        <dbReference type="Proteomes" id="UP000054279"/>
    </source>
</evidence>
<gene>
    <name evidence="2" type="ORF">M422DRAFT_269226</name>
</gene>
<dbReference type="HOGENOM" id="CLU_1327129_0_0_1"/>
<dbReference type="AlphaFoldDB" id="A0A0C9U579"/>
<reference evidence="2 3" key="1">
    <citation type="submission" date="2014-06" db="EMBL/GenBank/DDBJ databases">
        <title>Evolutionary Origins and Diversification of the Mycorrhizal Mutualists.</title>
        <authorList>
            <consortium name="DOE Joint Genome Institute"/>
            <consortium name="Mycorrhizal Genomics Consortium"/>
            <person name="Kohler A."/>
            <person name="Kuo A."/>
            <person name="Nagy L.G."/>
            <person name="Floudas D."/>
            <person name="Copeland A."/>
            <person name="Barry K.W."/>
            <person name="Cichocki N."/>
            <person name="Veneault-Fourrey C."/>
            <person name="LaButti K."/>
            <person name="Lindquist E.A."/>
            <person name="Lipzen A."/>
            <person name="Lundell T."/>
            <person name="Morin E."/>
            <person name="Murat C."/>
            <person name="Riley R."/>
            <person name="Ohm R."/>
            <person name="Sun H."/>
            <person name="Tunlid A."/>
            <person name="Henrissat B."/>
            <person name="Grigoriev I.V."/>
            <person name="Hibbett D.S."/>
            <person name="Martin F."/>
        </authorList>
    </citation>
    <scope>NUCLEOTIDE SEQUENCE [LARGE SCALE GENOMIC DNA]</scope>
    <source>
        <strain evidence="2 3">SS14</strain>
    </source>
</reference>
<dbReference type="Proteomes" id="UP000054279">
    <property type="component" value="Unassembled WGS sequence"/>
</dbReference>
<dbReference type="EMBL" id="KN837284">
    <property type="protein sequence ID" value="KIJ29389.1"/>
    <property type="molecule type" value="Genomic_DNA"/>
</dbReference>
<keyword evidence="3" id="KW-1185">Reference proteome</keyword>
<evidence type="ECO:0000256" key="1">
    <source>
        <dbReference type="SAM" id="MobiDB-lite"/>
    </source>
</evidence>
<organism evidence="2 3">
    <name type="scientific">Sphaerobolus stellatus (strain SS14)</name>
    <dbReference type="NCBI Taxonomy" id="990650"/>
    <lineage>
        <taxon>Eukaryota</taxon>
        <taxon>Fungi</taxon>
        <taxon>Dikarya</taxon>
        <taxon>Basidiomycota</taxon>
        <taxon>Agaricomycotina</taxon>
        <taxon>Agaricomycetes</taxon>
        <taxon>Phallomycetidae</taxon>
        <taxon>Geastrales</taxon>
        <taxon>Sphaerobolaceae</taxon>
        <taxon>Sphaerobolus</taxon>
    </lineage>
</organism>
<name>A0A0C9U579_SPHS4</name>
<protein>
    <submittedName>
        <fullName evidence="2">Uncharacterized protein</fullName>
    </submittedName>
</protein>
<evidence type="ECO:0000313" key="2">
    <source>
        <dbReference type="EMBL" id="KIJ29389.1"/>
    </source>
</evidence>
<feature type="region of interest" description="Disordered" evidence="1">
    <location>
        <begin position="105"/>
        <end position="146"/>
    </location>
</feature>
<sequence length="207" mass="23928">MPSIAPSLMSNLLLSSCCKNFRAPPKSQNPTVLAMHESMVVEVRKMNDELMTKYEEQKEDWYHKTAVKVYMAAERKEEEEQQKQRAEAVVRRLWKIEPKVKEISMPRSETKARNSHTITETSSEVKVEETEEVKEKRQKAKGKGKALEKIWTNAEGSVPNLIKEPSTMVEELMEENVEVCEEDSESRKEVAKDIVDEIMRDLEGEEL</sequence>
<accession>A0A0C9U579</accession>